<dbReference type="AlphaFoldDB" id="A0A8T1XL78"/>
<accession>A0A8T1XL78</accession>
<dbReference type="Proteomes" id="UP000694240">
    <property type="component" value="Chromosome 13"/>
</dbReference>
<reference evidence="2 3" key="1">
    <citation type="submission" date="2020-12" db="EMBL/GenBank/DDBJ databases">
        <title>Concerted genomic and epigenomic changes stabilize Arabidopsis allopolyploids.</title>
        <authorList>
            <person name="Chen Z."/>
        </authorList>
    </citation>
    <scope>NUCLEOTIDE SEQUENCE [LARGE SCALE GENOMIC DNA]</scope>
    <source>
        <strain evidence="2">Allo738</strain>
        <tissue evidence="2">Leaf</tissue>
    </source>
</reference>
<keyword evidence="1" id="KW-0472">Membrane</keyword>
<sequence>MDVSVRDPRFLNQFLGKILKPDSSLLLSQSVIELEKIEKSKFRSVTGGYSLICLLPWAIMFWFFSCSGFDLQTNQSMQTVIPLTNRRIIVAVSLRLLSCRVFFRCPLRCCCRRYVSVCVFLFLLNQLTLIGPKLELRSRQFSLSSTVGLGDVIWVFDPGIIRFWDCNQSKWLVKIKLSWDPTMTKSKPWVLKSLSIAILRTILAVFENVCKEKPYLLILNPRRKNDEQNIVSSLIRNHGRFPYDAMETSVPWLVVFSFREYIIKLFREFAKSLQIRKCLNLLDLTLESDYAEEINWFRHLKMSHGDKVHSQQDIYQVTTLKPRALGNLHGWAQVSFSFNEGTYNIWIQASEIWAEDIQNEDRKRFNLVVHIYKLSNGYPVFSTNEGGYFFNRFIKRKGLRQSWDRMEKKAQSKFCKKTMIRKLWYHNVDISELLSETSGFVMRCAIWRFSQEMLPTHTIRIRERSNMKENNGYDNLLASKAYLRKASSNSLLFMYLSQYMAHISAYVIICFSKVLYTDFVISI</sequence>
<dbReference type="EMBL" id="JAEFBK010000013">
    <property type="protein sequence ID" value="KAG7532540.1"/>
    <property type="molecule type" value="Genomic_DNA"/>
</dbReference>
<feature type="transmembrane region" description="Helical" evidence="1">
    <location>
        <begin position="115"/>
        <end position="134"/>
    </location>
</feature>
<protein>
    <submittedName>
        <fullName evidence="2">Uncharacterized protein</fullName>
    </submittedName>
</protein>
<evidence type="ECO:0000313" key="2">
    <source>
        <dbReference type="EMBL" id="KAG7532540.1"/>
    </source>
</evidence>
<evidence type="ECO:0000256" key="1">
    <source>
        <dbReference type="SAM" id="Phobius"/>
    </source>
</evidence>
<proteinExistence type="predicted"/>
<gene>
    <name evidence="2" type="ORF">ISN45_Aa08g002170</name>
</gene>
<feature type="transmembrane region" description="Helical" evidence="1">
    <location>
        <begin position="46"/>
        <end position="64"/>
    </location>
</feature>
<organism evidence="2 3">
    <name type="scientific">Arabidopsis thaliana x Arabidopsis arenosa</name>
    <dbReference type="NCBI Taxonomy" id="1240361"/>
    <lineage>
        <taxon>Eukaryota</taxon>
        <taxon>Viridiplantae</taxon>
        <taxon>Streptophyta</taxon>
        <taxon>Embryophyta</taxon>
        <taxon>Tracheophyta</taxon>
        <taxon>Spermatophyta</taxon>
        <taxon>Magnoliopsida</taxon>
        <taxon>eudicotyledons</taxon>
        <taxon>Gunneridae</taxon>
        <taxon>Pentapetalae</taxon>
        <taxon>rosids</taxon>
        <taxon>malvids</taxon>
        <taxon>Brassicales</taxon>
        <taxon>Brassicaceae</taxon>
        <taxon>Camelineae</taxon>
        <taxon>Arabidopsis</taxon>
    </lineage>
</organism>
<keyword evidence="1" id="KW-0812">Transmembrane</keyword>
<keyword evidence="1" id="KW-1133">Transmembrane helix</keyword>
<comment type="caution">
    <text evidence="2">The sequence shown here is derived from an EMBL/GenBank/DDBJ whole genome shotgun (WGS) entry which is preliminary data.</text>
</comment>
<name>A0A8T1XL78_9BRAS</name>
<keyword evidence="3" id="KW-1185">Reference proteome</keyword>
<evidence type="ECO:0000313" key="3">
    <source>
        <dbReference type="Proteomes" id="UP000694240"/>
    </source>
</evidence>